<dbReference type="EMBL" id="SOPW01000013">
    <property type="protein sequence ID" value="TFB18476.1"/>
    <property type="molecule type" value="Genomic_DNA"/>
</dbReference>
<dbReference type="Gene3D" id="3.40.630.30">
    <property type="match status" value="1"/>
</dbReference>
<evidence type="ECO:0000313" key="2">
    <source>
        <dbReference type="EMBL" id="TFB18476.1"/>
    </source>
</evidence>
<dbReference type="Pfam" id="PF12746">
    <property type="entry name" value="GNAT_acetyltran"/>
    <property type="match status" value="1"/>
</dbReference>
<comment type="caution">
    <text evidence="2">The sequence shown here is derived from an EMBL/GenBank/DDBJ whole genome shotgun (WGS) entry which is preliminary data.</text>
</comment>
<dbReference type="OrthoDB" id="7054616at2"/>
<dbReference type="InterPro" id="IPR000182">
    <property type="entry name" value="GNAT_dom"/>
</dbReference>
<dbReference type="PROSITE" id="PS51186">
    <property type="entry name" value="GNAT"/>
    <property type="match status" value="1"/>
</dbReference>
<protein>
    <submittedName>
        <fullName evidence="2">GNAT family N-acetyltransferase</fullName>
    </submittedName>
</protein>
<evidence type="ECO:0000313" key="3">
    <source>
        <dbReference type="Proteomes" id="UP000297975"/>
    </source>
</evidence>
<dbReference type="SUPFAM" id="SSF55729">
    <property type="entry name" value="Acyl-CoA N-acyltransferases (Nat)"/>
    <property type="match status" value="1"/>
</dbReference>
<evidence type="ECO:0000259" key="1">
    <source>
        <dbReference type="PROSITE" id="PS51186"/>
    </source>
</evidence>
<gene>
    <name evidence="2" type="ORF">E3U55_11820</name>
</gene>
<dbReference type="RefSeq" id="WP_134340681.1">
    <property type="nucleotide sequence ID" value="NZ_SOPW01000013.1"/>
</dbReference>
<dbReference type="PANTHER" id="PTHR31143">
    <property type="match status" value="1"/>
</dbReference>
<dbReference type="GO" id="GO:0016747">
    <property type="term" value="F:acyltransferase activity, transferring groups other than amino-acyl groups"/>
    <property type="evidence" value="ECO:0007669"/>
    <property type="project" value="InterPro"/>
</dbReference>
<keyword evidence="2" id="KW-0808">Transferase</keyword>
<organism evidence="2 3">
    <name type="scientific">Filobacillus milosensis</name>
    <dbReference type="NCBI Taxonomy" id="94137"/>
    <lineage>
        <taxon>Bacteria</taxon>
        <taxon>Bacillati</taxon>
        <taxon>Bacillota</taxon>
        <taxon>Bacilli</taxon>
        <taxon>Bacillales</taxon>
        <taxon>Bacillaceae</taxon>
        <taxon>Filobacillus</taxon>
    </lineage>
</organism>
<keyword evidence="3" id="KW-1185">Reference proteome</keyword>
<dbReference type="InterPro" id="IPR027365">
    <property type="entry name" value="GNAT_acetyltra_YdfB-like"/>
</dbReference>
<feature type="domain" description="N-acetyltransferase" evidence="1">
    <location>
        <begin position="139"/>
        <end position="275"/>
    </location>
</feature>
<dbReference type="InterPro" id="IPR016181">
    <property type="entry name" value="Acyl_CoA_acyltransferase"/>
</dbReference>
<dbReference type="AlphaFoldDB" id="A0A4Y8IFD3"/>
<proteinExistence type="predicted"/>
<name>A0A4Y8IFD3_9BACI</name>
<sequence length="276" mass="32348">MHELKLEDFNTINHLLDTDYHFPEIRAVVEGNQPGWVFVDRIEEPHTAMIFVGEANGFMFVGEIIDEFLQGLNPFIEEVIKPRLLEDGINYFECSGSSPKWNQALKNELIKNWYVKEWECLLFEFKEAQFDLEKSLSHKQVRKVNEALLEDRAIENRDWLLEVIKPYWRSMNDFYDKGIGYVVIDDNQIVSVCHSCYVAGDVYKVDIVTLKDYRKKGYARLVAQAYIADCLANDKVPYWDCMIENVASHKLAESLGFEVEDVANYYDFYFKQDTID</sequence>
<reference evidence="2 3" key="1">
    <citation type="submission" date="2019-03" db="EMBL/GenBank/DDBJ databases">
        <authorList>
            <person name="He R.-H."/>
        </authorList>
    </citation>
    <scope>NUCLEOTIDE SEQUENCE [LARGE SCALE GENOMIC DNA]</scope>
    <source>
        <strain evidence="3">SH 714</strain>
    </source>
</reference>
<dbReference type="Proteomes" id="UP000297975">
    <property type="component" value="Unassembled WGS sequence"/>
</dbReference>
<accession>A0A4Y8IFD3</accession>
<dbReference type="PANTHER" id="PTHR31143:SF2">
    <property type="entry name" value="FR47-LIKE DOMAIN-CONTAINING PROTEIN-RELATED"/>
    <property type="match status" value="1"/>
</dbReference>